<dbReference type="EMBL" id="KQ965838">
    <property type="protein sequence ID" value="KXS10104.1"/>
    <property type="molecule type" value="Genomic_DNA"/>
</dbReference>
<dbReference type="PIRSF" id="PIRSF000114">
    <property type="entry name" value="Glycerol-3-P_dh"/>
    <property type="match status" value="1"/>
</dbReference>
<dbReference type="GO" id="GO:0051287">
    <property type="term" value="F:NAD binding"/>
    <property type="evidence" value="ECO:0007669"/>
    <property type="project" value="UniProtKB-UniRule"/>
</dbReference>
<sequence length="370" mass="40108">MTEHVRNRIPFVVVHDENRKLEKCLVMGAGHFGSCLADHLADLGNDVVIFDKDPEPIASINKSHVNEKYFKDYPLSTRIRATTVLSDELLRSSTVIVYSIPTQAMRVVLSGLKGRLTPDHLLIFVNKGIEASTGKLPTEILLEVLGEPYVSNAVFMSGPTFSEEVVQRLPTAITAACKSPERAQWAQRTFHAPHFRVYTSPDTVGVCVAGALKNVIAIASGLATGQGFQNNARAAIITRGLAEISRIGLKLGANSLTFVGLAGVGDLLLTASSEKSRNFTVGYRLGKGESLDQIIKTLGSTAEGVETTRAAYKLVQKLGVDAPMVTLMHKFLFEGMPMEDALRALVTREMKSELYGWVAPEELASGIAKL</sequence>
<keyword evidence="3 9" id="KW-0520">NAD</keyword>
<dbReference type="NCBIfam" id="NF000940">
    <property type="entry name" value="PRK00094.1-2"/>
    <property type="match status" value="1"/>
</dbReference>
<feature type="domain" description="Glycerol-3-phosphate dehydrogenase NAD-dependent C-terminal" evidence="13">
    <location>
        <begin position="202"/>
        <end position="342"/>
    </location>
</feature>
<dbReference type="GO" id="GO:0141152">
    <property type="term" value="F:glycerol-3-phosphate dehydrogenase (NAD+) activity"/>
    <property type="evidence" value="ECO:0007669"/>
    <property type="project" value="UniProtKB-UniRule"/>
</dbReference>
<comment type="similarity">
    <text evidence="1 10">Belongs to the NAD-dependent glycerol-3-phosphate dehydrogenase family.</text>
</comment>
<feature type="active site" description="Proton acceptor" evidence="7">
    <location>
        <position position="213"/>
    </location>
</feature>
<feature type="binding site" evidence="9">
    <location>
        <position position="277"/>
    </location>
    <ligand>
        <name>NAD(+)</name>
        <dbReference type="ChEBI" id="CHEBI:57540"/>
    </ligand>
</feature>
<gene>
    <name evidence="14" type="ORF">M427DRAFT_37907</name>
</gene>
<dbReference type="Gene3D" id="1.10.1040.10">
    <property type="entry name" value="N-(1-d-carboxylethyl)-l-norvaline Dehydrogenase, domain 2"/>
    <property type="match status" value="1"/>
</dbReference>
<dbReference type="InterPro" id="IPR013328">
    <property type="entry name" value="6PGD_dom2"/>
</dbReference>
<dbReference type="GO" id="GO:0020015">
    <property type="term" value="C:glycosome"/>
    <property type="evidence" value="ECO:0007669"/>
    <property type="project" value="UniProtKB-SubCell"/>
</dbReference>
<dbReference type="InterPro" id="IPR006109">
    <property type="entry name" value="G3P_DH_NAD-dep_C"/>
</dbReference>
<dbReference type="HAMAP" id="MF_00394">
    <property type="entry name" value="NAD_Glyc3P_dehydrog"/>
    <property type="match status" value="1"/>
</dbReference>
<dbReference type="GO" id="GO:0005829">
    <property type="term" value="C:cytosol"/>
    <property type="evidence" value="ECO:0007669"/>
    <property type="project" value="TreeGrafter"/>
</dbReference>
<dbReference type="Proteomes" id="UP000070544">
    <property type="component" value="Unassembled WGS sequence"/>
</dbReference>
<evidence type="ECO:0000256" key="4">
    <source>
        <dbReference type="ARBA" id="ARBA00048683"/>
    </source>
</evidence>
<dbReference type="FunFam" id="3.40.50.720:FF:000019">
    <property type="entry name" value="Glycerol-3-phosphate dehydrogenase [NAD(P)+]"/>
    <property type="match status" value="1"/>
</dbReference>
<keyword evidence="2 10" id="KW-0560">Oxidoreductase</keyword>
<protein>
    <recommendedName>
        <fullName evidence="11">Glycerol-3-phosphate dehydrogenase [NAD(+)]</fullName>
        <ecNumber evidence="11">1.1.1.8</ecNumber>
    </recommendedName>
</protein>
<evidence type="ECO:0000256" key="8">
    <source>
        <dbReference type="PIRSR" id="PIRSR000114-2"/>
    </source>
</evidence>
<feature type="binding site" evidence="8">
    <location>
        <begin position="277"/>
        <end position="278"/>
    </location>
    <ligand>
        <name>substrate</name>
    </ligand>
</feature>
<dbReference type="InterPro" id="IPR011128">
    <property type="entry name" value="G3P_DH_NAD-dep_N"/>
</dbReference>
<name>A0A139A049_GONPJ</name>
<dbReference type="Pfam" id="PF07479">
    <property type="entry name" value="NAD_Gly3P_dh_C"/>
    <property type="match status" value="1"/>
</dbReference>
<dbReference type="FunFam" id="1.10.1040.10:FF:000001">
    <property type="entry name" value="Glycerol-3-phosphate dehydrogenase [NAD(P)+]"/>
    <property type="match status" value="1"/>
</dbReference>
<dbReference type="OMA" id="NIYTPIA"/>
<evidence type="ECO:0000259" key="12">
    <source>
        <dbReference type="Pfam" id="PF01210"/>
    </source>
</evidence>
<evidence type="ECO:0000256" key="7">
    <source>
        <dbReference type="PIRSR" id="PIRSR000114-1"/>
    </source>
</evidence>
<evidence type="ECO:0000256" key="3">
    <source>
        <dbReference type="ARBA" id="ARBA00023027"/>
    </source>
</evidence>
<keyword evidence="6" id="KW-0327">Glycosome</keyword>
<evidence type="ECO:0000256" key="9">
    <source>
        <dbReference type="PIRSR" id="PIRSR000114-3"/>
    </source>
</evidence>
<organism evidence="14 15">
    <name type="scientific">Gonapodya prolifera (strain JEL478)</name>
    <name type="common">Monoblepharis prolifera</name>
    <dbReference type="NCBI Taxonomy" id="1344416"/>
    <lineage>
        <taxon>Eukaryota</taxon>
        <taxon>Fungi</taxon>
        <taxon>Fungi incertae sedis</taxon>
        <taxon>Chytridiomycota</taxon>
        <taxon>Chytridiomycota incertae sedis</taxon>
        <taxon>Monoblepharidomycetes</taxon>
        <taxon>Monoblepharidales</taxon>
        <taxon>Gonapodyaceae</taxon>
        <taxon>Gonapodya</taxon>
    </lineage>
</organism>
<dbReference type="SUPFAM" id="SSF48179">
    <property type="entry name" value="6-phosphogluconate dehydrogenase C-terminal domain-like"/>
    <property type="match status" value="1"/>
</dbReference>
<accession>A0A139A049</accession>
<dbReference type="PANTHER" id="PTHR11728:SF1">
    <property type="entry name" value="GLYCEROL-3-PHOSPHATE DEHYDROGENASE [NAD(+)] 2, CHLOROPLASTIC"/>
    <property type="match status" value="1"/>
</dbReference>
<evidence type="ECO:0000256" key="11">
    <source>
        <dbReference type="RuleBase" id="RU361243"/>
    </source>
</evidence>
<dbReference type="Gene3D" id="3.40.50.720">
    <property type="entry name" value="NAD(P)-binding Rossmann-like Domain"/>
    <property type="match status" value="1"/>
</dbReference>
<keyword evidence="15" id="KW-1185">Reference proteome</keyword>
<reference evidence="14 15" key="1">
    <citation type="journal article" date="2015" name="Genome Biol. Evol.">
        <title>Phylogenomic analyses indicate that early fungi evolved digesting cell walls of algal ancestors of land plants.</title>
        <authorList>
            <person name="Chang Y."/>
            <person name="Wang S."/>
            <person name="Sekimoto S."/>
            <person name="Aerts A.L."/>
            <person name="Choi C."/>
            <person name="Clum A."/>
            <person name="LaButti K.M."/>
            <person name="Lindquist E.A."/>
            <person name="Yee Ngan C."/>
            <person name="Ohm R.A."/>
            <person name="Salamov A.A."/>
            <person name="Grigoriev I.V."/>
            <person name="Spatafora J.W."/>
            <person name="Berbee M.L."/>
        </authorList>
    </citation>
    <scope>NUCLEOTIDE SEQUENCE [LARGE SCALE GENOMIC DNA]</scope>
    <source>
        <strain evidence="14 15">JEL478</strain>
    </source>
</reference>
<dbReference type="STRING" id="1344416.A0A139A049"/>
<dbReference type="OrthoDB" id="10263760at2759"/>
<proteinExistence type="inferred from homology"/>
<evidence type="ECO:0000256" key="1">
    <source>
        <dbReference type="ARBA" id="ARBA00011009"/>
    </source>
</evidence>
<evidence type="ECO:0000259" key="13">
    <source>
        <dbReference type="Pfam" id="PF07479"/>
    </source>
</evidence>
<dbReference type="NCBIfam" id="NF000942">
    <property type="entry name" value="PRK00094.1-4"/>
    <property type="match status" value="1"/>
</dbReference>
<dbReference type="GO" id="GO:0005975">
    <property type="term" value="P:carbohydrate metabolic process"/>
    <property type="evidence" value="ECO:0007669"/>
    <property type="project" value="InterPro"/>
</dbReference>
<dbReference type="GO" id="GO:0046168">
    <property type="term" value="P:glycerol-3-phosphate catabolic process"/>
    <property type="evidence" value="ECO:0007669"/>
    <property type="project" value="UniProtKB-UniRule"/>
</dbReference>
<dbReference type="PANTHER" id="PTHR11728">
    <property type="entry name" value="GLYCEROL-3-PHOSPHATE DEHYDROGENASE"/>
    <property type="match status" value="1"/>
</dbReference>
<evidence type="ECO:0000256" key="5">
    <source>
        <dbReference type="ARBA" id="ARBA00060503"/>
    </source>
</evidence>
<evidence type="ECO:0000313" key="14">
    <source>
        <dbReference type="EMBL" id="KXS10104.1"/>
    </source>
</evidence>
<comment type="subcellular location">
    <subcellularLocation>
        <location evidence="5">Glycosome</location>
    </subcellularLocation>
</comment>
<feature type="domain" description="Glycerol-3-phosphate dehydrogenase NAD-dependent N-terminal" evidence="12">
    <location>
        <begin position="25"/>
        <end position="181"/>
    </location>
</feature>
<feature type="binding site" evidence="9">
    <location>
        <begin position="28"/>
        <end position="33"/>
    </location>
    <ligand>
        <name>NAD(+)</name>
        <dbReference type="ChEBI" id="CHEBI:57540"/>
    </ligand>
</feature>
<dbReference type="PRINTS" id="PR00077">
    <property type="entry name" value="GPDHDRGNASE"/>
</dbReference>
<evidence type="ECO:0000313" key="15">
    <source>
        <dbReference type="Proteomes" id="UP000070544"/>
    </source>
</evidence>
<dbReference type="SUPFAM" id="SSF51735">
    <property type="entry name" value="NAD(P)-binding Rossmann-fold domains"/>
    <property type="match status" value="1"/>
</dbReference>
<evidence type="ECO:0000256" key="2">
    <source>
        <dbReference type="ARBA" id="ARBA00023002"/>
    </source>
</evidence>
<dbReference type="EC" id="1.1.1.8" evidence="11"/>
<evidence type="ECO:0000256" key="10">
    <source>
        <dbReference type="RuleBase" id="RU000437"/>
    </source>
</evidence>
<evidence type="ECO:0000256" key="6">
    <source>
        <dbReference type="ARBA" id="ARBA00084116"/>
    </source>
</evidence>
<comment type="catalytic activity">
    <reaction evidence="4 11">
        <text>sn-glycerol 3-phosphate + NAD(+) = dihydroxyacetone phosphate + NADH + H(+)</text>
        <dbReference type="Rhea" id="RHEA:11092"/>
        <dbReference type="ChEBI" id="CHEBI:15378"/>
        <dbReference type="ChEBI" id="CHEBI:57540"/>
        <dbReference type="ChEBI" id="CHEBI:57597"/>
        <dbReference type="ChEBI" id="CHEBI:57642"/>
        <dbReference type="ChEBI" id="CHEBI:57945"/>
        <dbReference type="EC" id="1.1.1.8"/>
    </reaction>
</comment>
<dbReference type="InterPro" id="IPR036291">
    <property type="entry name" value="NAD(P)-bd_dom_sf"/>
</dbReference>
<dbReference type="InterPro" id="IPR008927">
    <property type="entry name" value="6-PGluconate_DH-like_C_sf"/>
</dbReference>
<dbReference type="AlphaFoldDB" id="A0A139A049"/>
<feature type="binding site" evidence="8">
    <location>
        <position position="127"/>
    </location>
    <ligand>
        <name>substrate</name>
    </ligand>
</feature>
<dbReference type="Pfam" id="PF01210">
    <property type="entry name" value="NAD_Gly3P_dh_N"/>
    <property type="match status" value="1"/>
</dbReference>
<dbReference type="InterPro" id="IPR006168">
    <property type="entry name" value="G3P_DH_NAD-dep"/>
</dbReference>